<dbReference type="InterPro" id="IPR032710">
    <property type="entry name" value="NTF2-like_dom_sf"/>
</dbReference>
<feature type="chain" id="PRO_5026889445" evidence="1">
    <location>
        <begin position="31"/>
        <end position="168"/>
    </location>
</feature>
<dbReference type="GO" id="GO:0016853">
    <property type="term" value="F:isomerase activity"/>
    <property type="evidence" value="ECO:0007669"/>
    <property type="project" value="UniProtKB-KW"/>
</dbReference>
<feature type="signal peptide" evidence="1">
    <location>
        <begin position="1"/>
        <end position="30"/>
    </location>
</feature>
<evidence type="ECO:0000256" key="1">
    <source>
        <dbReference type="SAM" id="SignalP"/>
    </source>
</evidence>
<gene>
    <name evidence="3" type="ORF">KIN_36290</name>
</gene>
<keyword evidence="4" id="KW-1185">Reference proteome</keyword>
<accession>A0A6N6JKJ2</accession>
<protein>
    <submittedName>
        <fullName evidence="3">Ketosteroid isomerase</fullName>
    </submittedName>
</protein>
<dbReference type="Pfam" id="PF12680">
    <property type="entry name" value="SnoaL_2"/>
    <property type="match status" value="1"/>
</dbReference>
<organism evidence="3 4">
    <name type="scientific">Litoreibacter roseus</name>
    <dbReference type="NCBI Taxonomy" id="2601869"/>
    <lineage>
        <taxon>Bacteria</taxon>
        <taxon>Pseudomonadati</taxon>
        <taxon>Pseudomonadota</taxon>
        <taxon>Alphaproteobacteria</taxon>
        <taxon>Rhodobacterales</taxon>
        <taxon>Roseobacteraceae</taxon>
        <taxon>Litoreibacter</taxon>
    </lineage>
</organism>
<dbReference type="RefSeq" id="WP_159809708.1">
    <property type="nucleotide sequence ID" value="NZ_BLJE01000005.1"/>
</dbReference>
<evidence type="ECO:0000313" key="4">
    <source>
        <dbReference type="Proteomes" id="UP000436822"/>
    </source>
</evidence>
<evidence type="ECO:0000313" key="3">
    <source>
        <dbReference type="EMBL" id="GFE66555.1"/>
    </source>
</evidence>
<name>A0A6N6JKJ2_9RHOB</name>
<proteinExistence type="predicted"/>
<keyword evidence="3" id="KW-0413">Isomerase</keyword>
<sequence>MTKTYRLTILRGLSLVVCLMLALWFSPSAAEDSSMEEENRQIVGDAFKGWEAGTVNVFDLLADDVIWTITSFDPMVSGTYHGKVDLLSRTVEPFSERMSEGLSPTVYSVWADGDEVIIHFDGQGRTAAGDIYRNSYLWIFKMDGGLVTEVIAFLDTAAFAALLSRDPS</sequence>
<dbReference type="AlphaFoldDB" id="A0A6N6JKJ2"/>
<reference evidence="3 4" key="1">
    <citation type="submission" date="2019-12" db="EMBL/GenBank/DDBJ databases">
        <title>Litoreibacter badius sp. nov., a novel bacteriochlorophyll a-containing bacterium in the genus Litoreibacter.</title>
        <authorList>
            <person name="Kanamuro M."/>
            <person name="Takabe Y."/>
            <person name="Mori K."/>
            <person name="Takaichi S."/>
            <person name="Hanada S."/>
        </authorList>
    </citation>
    <scope>NUCLEOTIDE SEQUENCE [LARGE SCALE GENOMIC DNA]</scope>
    <source>
        <strain evidence="3 4">K6</strain>
    </source>
</reference>
<dbReference type="InterPro" id="IPR037401">
    <property type="entry name" value="SnoaL-like"/>
</dbReference>
<dbReference type="Proteomes" id="UP000436822">
    <property type="component" value="Unassembled WGS sequence"/>
</dbReference>
<dbReference type="PANTHER" id="PTHR41252:SF1">
    <property type="entry name" value="BLR2505 PROTEIN"/>
    <property type="match status" value="1"/>
</dbReference>
<dbReference type="OrthoDB" id="1450423at2"/>
<comment type="caution">
    <text evidence="3">The sequence shown here is derived from an EMBL/GenBank/DDBJ whole genome shotgun (WGS) entry which is preliminary data.</text>
</comment>
<evidence type="ECO:0000259" key="2">
    <source>
        <dbReference type="Pfam" id="PF12680"/>
    </source>
</evidence>
<dbReference type="SUPFAM" id="SSF54427">
    <property type="entry name" value="NTF2-like"/>
    <property type="match status" value="1"/>
</dbReference>
<keyword evidence="1" id="KW-0732">Signal</keyword>
<feature type="domain" description="SnoaL-like" evidence="2">
    <location>
        <begin position="46"/>
        <end position="150"/>
    </location>
</feature>
<dbReference type="EMBL" id="BLJE01000005">
    <property type="protein sequence ID" value="GFE66555.1"/>
    <property type="molecule type" value="Genomic_DNA"/>
</dbReference>
<dbReference type="Gene3D" id="3.10.450.50">
    <property type="match status" value="1"/>
</dbReference>
<dbReference type="PANTHER" id="PTHR41252">
    <property type="entry name" value="BLR2505 PROTEIN"/>
    <property type="match status" value="1"/>
</dbReference>